<feature type="compositionally biased region" description="Polar residues" evidence="1">
    <location>
        <begin position="78"/>
        <end position="88"/>
    </location>
</feature>
<keyword evidence="2" id="KW-0472">Membrane</keyword>
<reference evidence="3 4" key="1">
    <citation type="submission" date="2020-02" db="EMBL/GenBank/DDBJ databases">
        <authorList>
            <person name="Khan S.A."/>
            <person name="Jeon C.O."/>
            <person name="Chun B.H."/>
        </authorList>
    </citation>
    <scope>NUCLEOTIDE SEQUENCE [LARGE SCALE GENOMIC DNA]</scope>
    <source>
        <strain evidence="3 4">H239</strain>
    </source>
</reference>
<evidence type="ECO:0000313" key="3">
    <source>
        <dbReference type="EMBL" id="NGP17292.1"/>
    </source>
</evidence>
<dbReference type="RefSeq" id="WP_164533493.1">
    <property type="nucleotide sequence ID" value="NZ_JAALFG010000001.1"/>
</dbReference>
<keyword evidence="2" id="KW-1133">Transmembrane helix</keyword>
<reference evidence="3 4" key="2">
    <citation type="submission" date="2020-03" db="EMBL/GenBank/DDBJ databases">
        <title>Devosia chinhatensis sp. nov., isolated from a hexachlorocyclohexane (HCH) dump site in India.</title>
        <authorList>
            <person name="Kumar M."/>
            <person name="Lal R."/>
        </authorList>
    </citation>
    <scope>NUCLEOTIDE SEQUENCE [LARGE SCALE GENOMIC DNA]</scope>
    <source>
        <strain evidence="3 4">H239</strain>
    </source>
</reference>
<comment type="caution">
    <text evidence="3">The sequence shown here is derived from an EMBL/GenBank/DDBJ whole genome shotgun (WGS) entry which is preliminary data.</text>
</comment>
<accession>A0A6M1SP57</accession>
<proteinExistence type="predicted"/>
<feature type="transmembrane region" description="Helical" evidence="2">
    <location>
        <begin position="52"/>
        <end position="73"/>
    </location>
</feature>
<evidence type="ECO:0000256" key="2">
    <source>
        <dbReference type="SAM" id="Phobius"/>
    </source>
</evidence>
<evidence type="ECO:0000313" key="4">
    <source>
        <dbReference type="Proteomes" id="UP000474802"/>
    </source>
</evidence>
<sequence>MAEPRNVNSPQVANVDYLVDENGSRIDVPDGSGIKVAGEHEPSVGATGPTNWWLYGLVALAIIIALLFVMQIFSGAPSTDMQPGSPTSAPVVETPASAVDPAVDAQATTTAQ</sequence>
<keyword evidence="2" id="KW-0812">Transmembrane</keyword>
<dbReference type="EMBL" id="JAALFG010000001">
    <property type="protein sequence ID" value="NGP17292.1"/>
    <property type="molecule type" value="Genomic_DNA"/>
</dbReference>
<feature type="region of interest" description="Disordered" evidence="1">
    <location>
        <begin position="78"/>
        <end position="112"/>
    </location>
</feature>
<protein>
    <submittedName>
        <fullName evidence="3">Uncharacterized protein</fullName>
    </submittedName>
</protein>
<organism evidence="3 4">
    <name type="scientific">Devosia aurantiaca</name>
    <dbReference type="NCBI Taxonomy" id="2714858"/>
    <lineage>
        <taxon>Bacteria</taxon>
        <taxon>Pseudomonadati</taxon>
        <taxon>Pseudomonadota</taxon>
        <taxon>Alphaproteobacteria</taxon>
        <taxon>Hyphomicrobiales</taxon>
        <taxon>Devosiaceae</taxon>
        <taxon>Devosia</taxon>
    </lineage>
</organism>
<gene>
    <name evidence="3" type="ORF">G5575_06040</name>
</gene>
<dbReference type="Proteomes" id="UP000474802">
    <property type="component" value="Unassembled WGS sequence"/>
</dbReference>
<dbReference type="AlphaFoldDB" id="A0A6M1SP57"/>
<name>A0A6M1SP57_9HYPH</name>
<keyword evidence="4" id="KW-1185">Reference proteome</keyword>
<evidence type="ECO:0000256" key="1">
    <source>
        <dbReference type="SAM" id="MobiDB-lite"/>
    </source>
</evidence>